<dbReference type="EMBL" id="RZIJ01000031">
    <property type="protein sequence ID" value="RUQ64008.1"/>
    <property type="molecule type" value="Genomic_DNA"/>
</dbReference>
<evidence type="ECO:0000313" key="1">
    <source>
        <dbReference type="EMBL" id="RUQ64008.1"/>
    </source>
</evidence>
<dbReference type="RefSeq" id="WP_127003853.1">
    <property type="nucleotide sequence ID" value="NZ_JBNPXW010000008.1"/>
</dbReference>
<sequence length="167" mass="17839">MHIMGDNGRATPALSRTNLDITGKGASLPRRAVLAVGVAALPLIAAVPGAPSTGTGDPDAALLRAWADYLTACRTMDRLPSGLSEEAYDPTLRLIREATDGLLSIPASTPRGVAVKLRWLWHRMLESREARAVIVHGLPMPDALLEDSRSRLVWDLIGEAERMGAVA</sequence>
<keyword evidence="2" id="KW-1185">Reference proteome</keyword>
<protein>
    <submittedName>
        <fullName evidence="1">Uncharacterized protein</fullName>
    </submittedName>
</protein>
<accession>A0A3S0WR97</accession>
<dbReference type="Proteomes" id="UP000280346">
    <property type="component" value="Unassembled WGS sequence"/>
</dbReference>
<name>A0A3S0WR97_9PROT</name>
<dbReference type="OrthoDB" id="9966275at2"/>
<dbReference type="AlphaFoldDB" id="A0A3S0WR97"/>
<evidence type="ECO:0000313" key="2">
    <source>
        <dbReference type="Proteomes" id="UP000280346"/>
    </source>
</evidence>
<gene>
    <name evidence="1" type="ORF">EJ913_27180</name>
</gene>
<organism evidence="1 2">
    <name type="scientific">Azospirillum doebereinerae</name>
    <dbReference type="NCBI Taxonomy" id="92933"/>
    <lineage>
        <taxon>Bacteria</taxon>
        <taxon>Pseudomonadati</taxon>
        <taxon>Pseudomonadota</taxon>
        <taxon>Alphaproteobacteria</taxon>
        <taxon>Rhodospirillales</taxon>
        <taxon>Azospirillaceae</taxon>
        <taxon>Azospirillum</taxon>
    </lineage>
</organism>
<comment type="caution">
    <text evidence="1">The sequence shown here is derived from an EMBL/GenBank/DDBJ whole genome shotgun (WGS) entry which is preliminary data.</text>
</comment>
<proteinExistence type="predicted"/>
<reference evidence="1 2" key="1">
    <citation type="submission" date="2018-12" db="EMBL/GenBank/DDBJ databases">
        <authorList>
            <person name="Yang Y."/>
        </authorList>
    </citation>
    <scope>NUCLEOTIDE SEQUENCE [LARGE SCALE GENOMIC DNA]</scope>
    <source>
        <strain evidence="1 2">GSF71</strain>
    </source>
</reference>